<dbReference type="AlphaFoldDB" id="A0A8D8LH28"/>
<organism evidence="1">
    <name type="scientific">Cacopsylla melanoneura</name>
    <dbReference type="NCBI Taxonomy" id="428564"/>
    <lineage>
        <taxon>Eukaryota</taxon>
        <taxon>Metazoa</taxon>
        <taxon>Ecdysozoa</taxon>
        <taxon>Arthropoda</taxon>
        <taxon>Hexapoda</taxon>
        <taxon>Insecta</taxon>
        <taxon>Pterygota</taxon>
        <taxon>Neoptera</taxon>
        <taxon>Paraneoptera</taxon>
        <taxon>Hemiptera</taxon>
        <taxon>Sternorrhyncha</taxon>
        <taxon>Psylloidea</taxon>
        <taxon>Psyllidae</taxon>
        <taxon>Psyllinae</taxon>
        <taxon>Cacopsylla</taxon>
    </lineage>
</organism>
<accession>A0A8D8LH28</accession>
<proteinExistence type="predicted"/>
<evidence type="ECO:0000313" key="1">
    <source>
        <dbReference type="EMBL" id="CAG6610580.1"/>
    </source>
</evidence>
<name>A0A8D8LH28_9HEMI</name>
<reference evidence="1" key="1">
    <citation type="submission" date="2021-05" db="EMBL/GenBank/DDBJ databases">
        <authorList>
            <person name="Alioto T."/>
            <person name="Alioto T."/>
            <person name="Gomez Garrido J."/>
        </authorList>
    </citation>
    <scope>NUCLEOTIDE SEQUENCE</scope>
</reference>
<dbReference type="EMBL" id="HBUF01018815">
    <property type="protein sequence ID" value="CAG6610580.1"/>
    <property type="molecule type" value="Transcribed_RNA"/>
</dbReference>
<sequence>MFISLFFPHFRKHCHANGDHAKPAMNVRVRSQGVQVTVLKIKPSFLRDCKDEVCFYLVAKGHSSSIHSVLQSSGIQKMIQPFESNTVMKNFEHQLLKIDFVTCTPWRLTPSNEVAWPDGTKPDFWSGWNLVLP</sequence>
<protein>
    <submittedName>
        <fullName evidence="1">Uncharacterized protein</fullName>
    </submittedName>
</protein>